<protein>
    <recommendedName>
        <fullName evidence="3">Transposase</fullName>
    </recommendedName>
</protein>
<evidence type="ECO:0000313" key="2">
    <source>
        <dbReference type="Proteomes" id="UP001225134"/>
    </source>
</evidence>
<reference evidence="1 2" key="1">
    <citation type="submission" date="2023-06" db="EMBL/GenBank/DDBJ databases">
        <title>Antibody response to the Sneathia vaginalis cytopathogenic toxin A during pregnancy.</title>
        <authorList>
            <person name="Mccoy Z.T."/>
            <person name="Serrano M.G."/>
            <person name="Spaine K."/>
            <person name="Edwards D.J."/>
            <person name="Buck G.A."/>
            <person name="Jefferson K."/>
        </authorList>
    </citation>
    <scope>NUCLEOTIDE SEQUENCE [LARGE SCALE GENOMIC DNA]</scope>
    <source>
        <strain evidence="1 2">CCUG 42621</strain>
    </source>
</reference>
<organism evidence="1 2">
    <name type="scientific">Sneathia sanguinegens</name>
    <dbReference type="NCBI Taxonomy" id="40543"/>
    <lineage>
        <taxon>Bacteria</taxon>
        <taxon>Fusobacteriati</taxon>
        <taxon>Fusobacteriota</taxon>
        <taxon>Fusobacteriia</taxon>
        <taxon>Fusobacteriales</taxon>
        <taxon>Leptotrichiaceae</taxon>
        <taxon>Sneathia</taxon>
    </lineage>
</organism>
<comment type="caution">
    <text evidence="1">The sequence shown here is derived from an EMBL/GenBank/DDBJ whole genome shotgun (WGS) entry which is preliminary data.</text>
</comment>
<evidence type="ECO:0008006" key="3">
    <source>
        <dbReference type="Google" id="ProtNLM"/>
    </source>
</evidence>
<name>A0ABT7HM61_9FUSO</name>
<accession>A0ABT7HM61</accession>
<feature type="non-terminal residue" evidence="1">
    <location>
        <position position="60"/>
    </location>
</feature>
<dbReference type="Proteomes" id="UP001225134">
    <property type="component" value="Unassembled WGS sequence"/>
</dbReference>
<dbReference type="EMBL" id="JASSPP010000040">
    <property type="protein sequence ID" value="MDK9581262.1"/>
    <property type="molecule type" value="Genomic_DNA"/>
</dbReference>
<keyword evidence="2" id="KW-1185">Reference proteome</keyword>
<proteinExistence type="predicted"/>
<evidence type="ECO:0000313" key="1">
    <source>
        <dbReference type="EMBL" id="MDK9581262.1"/>
    </source>
</evidence>
<sequence length="60" mass="7026">MARTTTYHARINNNKLGKIAKHVNNLPGTFYSKSRAQLTQSRVLHKCQQIHGWIEHHNIY</sequence>
<gene>
    <name evidence="1" type="ORF">QQA45_07185</name>
</gene>
<dbReference type="RefSeq" id="WP_285153822.1">
    <property type="nucleotide sequence ID" value="NZ_JASSPP010000040.1"/>
</dbReference>